<evidence type="ECO:0000259" key="10">
    <source>
        <dbReference type="PROSITE" id="PS50109"/>
    </source>
</evidence>
<feature type="domain" description="HAMP" evidence="11">
    <location>
        <begin position="187"/>
        <end position="239"/>
    </location>
</feature>
<evidence type="ECO:0000313" key="12">
    <source>
        <dbReference type="EMBL" id="WRO21972.1"/>
    </source>
</evidence>
<evidence type="ECO:0000256" key="4">
    <source>
        <dbReference type="ARBA" id="ARBA00022553"/>
    </source>
</evidence>
<dbReference type="PROSITE" id="PS50109">
    <property type="entry name" value="HIS_KIN"/>
    <property type="match status" value="1"/>
</dbReference>
<evidence type="ECO:0000256" key="3">
    <source>
        <dbReference type="ARBA" id="ARBA00012438"/>
    </source>
</evidence>
<dbReference type="InterPro" id="IPR003594">
    <property type="entry name" value="HATPase_dom"/>
</dbReference>
<dbReference type="SUPFAM" id="SSF55785">
    <property type="entry name" value="PYP-like sensor domain (PAS domain)"/>
    <property type="match status" value="1"/>
</dbReference>
<dbReference type="InterPro" id="IPR005467">
    <property type="entry name" value="His_kinase_dom"/>
</dbReference>
<reference evidence="12 13" key="1">
    <citation type="submission" date="2023-04" db="EMBL/GenBank/DDBJ databases">
        <authorList>
            <person name="Hsu D."/>
        </authorList>
    </citation>
    <scope>NUCLEOTIDE SEQUENCE [LARGE SCALE GENOMIC DNA]</scope>
    <source>
        <strain evidence="12 13">MK1</strain>
    </source>
</reference>
<keyword evidence="7" id="KW-0902">Two-component regulatory system</keyword>
<evidence type="ECO:0000256" key="6">
    <source>
        <dbReference type="ARBA" id="ARBA00022777"/>
    </source>
</evidence>
<keyword evidence="9" id="KW-1133">Transmembrane helix</keyword>
<keyword evidence="13" id="KW-1185">Reference proteome</keyword>
<proteinExistence type="predicted"/>
<evidence type="ECO:0000313" key="13">
    <source>
        <dbReference type="Proteomes" id="UP001329915"/>
    </source>
</evidence>
<dbReference type="AlphaFoldDB" id="A0AAU0UN39"/>
<keyword evidence="4" id="KW-0597">Phosphoprotein</keyword>
<dbReference type="Pfam" id="PF00672">
    <property type="entry name" value="HAMP"/>
    <property type="match status" value="1"/>
</dbReference>
<dbReference type="FunFam" id="3.30.565.10:FF:000006">
    <property type="entry name" value="Sensor histidine kinase WalK"/>
    <property type="match status" value="1"/>
</dbReference>
<dbReference type="Gene3D" id="3.30.450.20">
    <property type="entry name" value="PAS domain"/>
    <property type="match status" value="1"/>
</dbReference>
<dbReference type="RefSeq" id="WP_366924793.1">
    <property type="nucleotide sequence ID" value="NZ_CP121694.1"/>
</dbReference>
<keyword evidence="8 9" id="KW-0472">Membrane</keyword>
<accession>A0AAU0UN39</accession>
<dbReference type="PANTHER" id="PTHR42878">
    <property type="entry name" value="TWO-COMPONENT HISTIDINE KINASE"/>
    <property type="match status" value="1"/>
</dbReference>
<keyword evidence="6 12" id="KW-0418">Kinase</keyword>
<dbReference type="InterPro" id="IPR004358">
    <property type="entry name" value="Sig_transdc_His_kin-like_C"/>
</dbReference>
<gene>
    <name evidence="12" type="ORF">MFMK1_001793</name>
</gene>
<dbReference type="InterPro" id="IPR035965">
    <property type="entry name" value="PAS-like_dom_sf"/>
</dbReference>
<dbReference type="GO" id="GO:0030295">
    <property type="term" value="F:protein kinase activator activity"/>
    <property type="evidence" value="ECO:0007669"/>
    <property type="project" value="TreeGrafter"/>
</dbReference>
<dbReference type="KEGG" id="dbc:MFMK1_001793"/>
<organism evidence="12 13">
    <name type="scientific">Metallumcola ferriviriculae</name>
    <dbReference type="NCBI Taxonomy" id="3039180"/>
    <lineage>
        <taxon>Bacteria</taxon>
        <taxon>Bacillati</taxon>
        <taxon>Bacillota</taxon>
        <taxon>Clostridia</taxon>
        <taxon>Neomoorellales</taxon>
        <taxon>Desulfitibacteraceae</taxon>
        <taxon>Metallumcola</taxon>
    </lineage>
</organism>
<dbReference type="PRINTS" id="PR00344">
    <property type="entry name" value="BCTRLSENSOR"/>
</dbReference>
<evidence type="ECO:0000256" key="8">
    <source>
        <dbReference type="ARBA" id="ARBA00023136"/>
    </source>
</evidence>
<evidence type="ECO:0000256" key="1">
    <source>
        <dbReference type="ARBA" id="ARBA00000085"/>
    </source>
</evidence>
<feature type="transmembrane region" description="Helical" evidence="9">
    <location>
        <begin position="12"/>
        <end position="34"/>
    </location>
</feature>
<feature type="domain" description="Histidine kinase" evidence="10">
    <location>
        <begin position="358"/>
        <end position="575"/>
    </location>
</feature>
<dbReference type="SMART" id="SM00387">
    <property type="entry name" value="HATPase_c"/>
    <property type="match status" value="1"/>
</dbReference>
<dbReference type="SUPFAM" id="SSF55874">
    <property type="entry name" value="ATPase domain of HSP90 chaperone/DNA topoisomerase II/histidine kinase"/>
    <property type="match status" value="1"/>
</dbReference>
<dbReference type="GO" id="GO:0000155">
    <property type="term" value="F:phosphorelay sensor kinase activity"/>
    <property type="evidence" value="ECO:0007669"/>
    <property type="project" value="InterPro"/>
</dbReference>
<feature type="transmembrane region" description="Helical" evidence="9">
    <location>
        <begin position="74"/>
        <end position="95"/>
    </location>
</feature>
<name>A0AAU0UN39_9FIRM</name>
<dbReference type="InterPro" id="IPR050351">
    <property type="entry name" value="BphY/WalK/GraS-like"/>
</dbReference>
<dbReference type="InterPro" id="IPR003661">
    <property type="entry name" value="HisK_dim/P_dom"/>
</dbReference>
<sequence length="586" mass="64816">MNLRRSMVGKMWLGTVILVIVILLLLGVLLTHLLENFYYDQKEAELVRQGSLLAHSLAEGDETTMNNLDSLEEYLNATVMVVNRSGLVRACGGMMGMRPGMRMQSGEVDRVLSGEIITNRGFDPRFDRAVLSAAVPIEKGDKVIGAAMLYTPVEPISETIAHMRRIVLLSGAVAILLVTVLGFFMTRKLSLPLLQMKEQAHRMASGDFKGRVPAESDDEIGLLGRSFNYMAEQLNSSVMALSQEKEKLSNIVTSMSDGVVTFSSSGEIMFLNQQAKALLKAAGFAGEEEIVNLFSQWIKQVLISGNQLNEEMPARESILAVRISPLWEDKSPAGVVVLLQDVTKERELERLRREFLASVSHELRTPLTYLQGYAEAMQDGLAESPGEREQIINIFLEETLRLRRLVNDLLDLNQLENGQLVMNFGVVDLNMLVKRVTDKMQPLAQGHEISLDKQLYPEKVAVRGDFDRLQQVLVNLLDNALQHTPAHGRIVVSVDKVESGIIRVKDSGAGIHEAEVDHIWERFYKVDKARTRTQAGTGLGLAIVKNIIKAHSGEVAVISKPGIGAEFSVAIPLSEPSEEKKAVQNA</sequence>
<dbReference type="SMART" id="SM00304">
    <property type="entry name" value="HAMP"/>
    <property type="match status" value="1"/>
</dbReference>
<evidence type="ECO:0000256" key="7">
    <source>
        <dbReference type="ARBA" id="ARBA00023012"/>
    </source>
</evidence>
<dbReference type="Gene3D" id="3.30.565.10">
    <property type="entry name" value="Histidine kinase-like ATPase, C-terminal domain"/>
    <property type="match status" value="1"/>
</dbReference>
<feature type="transmembrane region" description="Helical" evidence="9">
    <location>
        <begin position="166"/>
        <end position="185"/>
    </location>
</feature>
<dbReference type="InterPro" id="IPR036890">
    <property type="entry name" value="HATPase_C_sf"/>
</dbReference>
<dbReference type="PANTHER" id="PTHR42878:SF3">
    <property type="entry name" value="HISTIDINE PROTEIN KINASE SAES"/>
    <property type="match status" value="1"/>
</dbReference>
<evidence type="ECO:0000259" key="11">
    <source>
        <dbReference type="PROSITE" id="PS50885"/>
    </source>
</evidence>
<dbReference type="SUPFAM" id="SSF47384">
    <property type="entry name" value="Homodimeric domain of signal transducing histidine kinase"/>
    <property type="match status" value="1"/>
</dbReference>
<dbReference type="Pfam" id="PF00512">
    <property type="entry name" value="HisKA"/>
    <property type="match status" value="1"/>
</dbReference>
<keyword evidence="9" id="KW-0812">Transmembrane</keyword>
<evidence type="ECO:0000256" key="9">
    <source>
        <dbReference type="SAM" id="Phobius"/>
    </source>
</evidence>
<dbReference type="GO" id="GO:0000156">
    <property type="term" value="F:phosphorelay response regulator activity"/>
    <property type="evidence" value="ECO:0007669"/>
    <property type="project" value="TreeGrafter"/>
</dbReference>
<dbReference type="CDD" id="cd00082">
    <property type="entry name" value="HisKA"/>
    <property type="match status" value="1"/>
</dbReference>
<evidence type="ECO:0000256" key="5">
    <source>
        <dbReference type="ARBA" id="ARBA00022679"/>
    </source>
</evidence>
<dbReference type="SMART" id="SM00388">
    <property type="entry name" value="HisKA"/>
    <property type="match status" value="1"/>
</dbReference>
<dbReference type="Gene3D" id="6.10.340.10">
    <property type="match status" value="1"/>
</dbReference>
<dbReference type="EC" id="2.7.13.3" evidence="3"/>
<dbReference type="InterPro" id="IPR003660">
    <property type="entry name" value="HAMP_dom"/>
</dbReference>
<dbReference type="FunFam" id="1.10.287.130:FF:000001">
    <property type="entry name" value="Two-component sensor histidine kinase"/>
    <property type="match status" value="1"/>
</dbReference>
<comment type="catalytic activity">
    <reaction evidence="1">
        <text>ATP + protein L-histidine = ADP + protein N-phospho-L-histidine.</text>
        <dbReference type="EC" id="2.7.13.3"/>
    </reaction>
</comment>
<dbReference type="CDD" id="cd06225">
    <property type="entry name" value="HAMP"/>
    <property type="match status" value="1"/>
</dbReference>
<dbReference type="Proteomes" id="UP001329915">
    <property type="component" value="Chromosome"/>
</dbReference>
<keyword evidence="5" id="KW-0808">Transferase</keyword>
<dbReference type="Pfam" id="PF02518">
    <property type="entry name" value="HATPase_c"/>
    <property type="match status" value="1"/>
</dbReference>
<protein>
    <recommendedName>
        <fullName evidence="3">histidine kinase</fullName>
        <ecNumber evidence="3">2.7.13.3</ecNumber>
    </recommendedName>
</protein>
<dbReference type="PROSITE" id="PS50885">
    <property type="entry name" value="HAMP"/>
    <property type="match status" value="1"/>
</dbReference>
<dbReference type="GO" id="GO:0016020">
    <property type="term" value="C:membrane"/>
    <property type="evidence" value="ECO:0007669"/>
    <property type="project" value="UniProtKB-SubCell"/>
</dbReference>
<dbReference type="EMBL" id="CP121694">
    <property type="protein sequence ID" value="WRO21972.1"/>
    <property type="molecule type" value="Genomic_DNA"/>
</dbReference>
<dbReference type="InterPro" id="IPR036097">
    <property type="entry name" value="HisK_dim/P_sf"/>
</dbReference>
<dbReference type="Gene3D" id="1.10.287.130">
    <property type="match status" value="1"/>
</dbReference>
<comment type="subcellular location">
    <subcellularLocation>
        <location evidence="2">Membrane</location>
    </subcellularLocation>
</comment>
<evidence type="ECO:0000256" key="2">
    <source>
        <dbReference type="ARBA" id="ARBA00004370"/>
    </source>
</evidence>
<dbReference type="GO" id="GO:0007234">
    <property type="term" value="P:osmosensory signaling via phosphorelay pathway"/>
    <property type="evidence" value="ECO:0007669"/>
    <property type="project" value="TreeGrafter"/>
</dbReference>
<dbReference type="SUPFAM" id="SSF158472">
    <property type="entry name" value="HAMP domain-like"/>
    <property type="match status" value="1"/>
</dbReference>